<evidence type="ECO:0000259" key="10">
    <source>
        <dbReference type="PROSITE" id="PS51704"/>
    </source>
</evidence>
<evidence type="ECO:0000256" key="7">
    <source>
        <dbReference type="ARBA" id="ARBA00047512"/>
    </source>
</evidence>
<dbReference type="PROSITE" id="PS51704">
    <property type="entry name" value="GP_PDE"/>
    <property type="match status" value="2"/>
</dbReference>
<evidence type="ECO:0000256" key="5">
    <source>
        <dbReference type="ARBA" id="ARBA00022801"/>
    </source>
</evidence>
<sequence>MWKLRSVVCGLVLWSALVLVAGQGSTSKWQTLSGKPPLVIARGGLSGLFPDSSEYAYAVAAQISLPNVIMWCDVQLTKDEVGICLPDVKLDNSTDANFILKNKQSSYLVNGVNVTGWFSVDFTMKELAPVSLRQGIFSRTNVFDDSVMPILPVESVVQQIVPRAPYWLNIQHDAFFSQHNLSMRNYVISVSRSIVISYISSPEVNFLRSIVARFKPTTTKLVFRFLGAEVVEPSTNQTYGSLLKNLTFIKTFASGILVPKTYISPMTSGLYQLPSTSVVLDAHKAGLEVFAADFANDASFAYNFSYDPVAEYLSFIDNGVFSVDGVLTDFSVTPSGAIDCYSHMGKNDTAKVPLLVISSEGASGDYPGCSDLAYTKAISDGVDILDCPVQLTRNGIPFCLGSINLLERTNVAETELGTGLISIPDLNIDNGVFAFNLTWDQIKGLRPQITNPFAKDYTLYRNPNNKNAGNFTTLSDFLLLAQNTTSVSGVLIKVENAAYLAEKQGLGVINAVLDALNKTGYNDQTAKKVMIQSTNSSVLEEFKNTTYELVYYVDENIRDATNASISDIKSFASSVVVNKKSVLPINNAFLTGVTGVVPKLQNFNLSVYVQLFSNEYISQAWDFFSDPYFELNSFAQISGMNGAVTDFPSTANKYRRNRCLNFKEMPPYMIPAGPGDLLKILQPSAYPPAIPPSPVLAEDDVNEPPLPAVTQKSPSTTGGNAPGPAAAPPPPPNGQASVAASIFLSSLCLLLATVLVC</sequence>
<keyword evidence="4" id="KW-0319">Glycerol metabolism</keyword>
<feature type="domain" description="GP-PDE" evidence="10">
    <location>
        <begin position="354"/>
        <end position="655"/>
    </location>
</feature>
<dbReference type="PANTHER" id="PTHR43620:SF7">
    <property type="entry name" value="GLYCEROPHOSPHODIESTER PHOSPHODIESTERASE GDPD5-RELATED"/>
    <property type="match status" value="1"/>
</dbReference>
<dbReference type="AlphaFoldDB" id="A0AAV3NLA3"/>
<keyword evidence="12" id="KW-1185">Reference proteome</keyword>
<evidence type="ECO:0000256" key="2">
    <source>
        <dbReference type="ARBA" id="ARBA00012247"/>
    </source>
</evidence>
<comment type="similarity">
    <text evidence="1">Belongs to the glycerophosphoryl diester phosphodiesterase family.</text>
</comment>
<keyword evidence="5" id="KW-0378">Hydrolase</keyword>
<dbReference type="FunFam" id="3.20.20.190:FF:000011">
    <property type="entry name" value="Glycerophosphodiester phosphodiesterase GDPDL3"/>
    <property type="match status" value="1"/>
</dbReference>
<evidence type="ECO:0000256" key="4">
    <source>
        <dbReference type="ARBA" id="ARBA00022798"/>
    </source>
</evidence>
<evidence type="ECO:0000256" key="8">
    <source>
        <dbReference type="SAM" id="MobiDB-lite"/>
    </source>
</evidence>
<gene>
    <name evidence="11" type="ORF">LIER_01127</name>
</gene>
<accession>A0AAV3NLA3</accession>
<dbReference type="EMBL" id="BAABME010000104">
    <property type="protein sequence ID" value="GAA0139616.1"/>
    <property type="molecule type" value="Genomic_DNA"/>
</dbReference>
<dbReference type="GO" id="GO:0008889">
    <property type="term" value="F:glycerophosphodiester phosphodiesterase activity"/>
    <property type="evidence" value="ECO:0007669"/>
    <property type="project" value="UniProtKB-EC"/>
</dbReference>
<feature type="region of interest" description="Disordered" evidence="8">
    <location>
        <begin position="692"/>
        <end position="734"/>
    </location>
</feature>
<evidence type="ECO:0000313" key="12">
    <source>
        <dbReference type="Proteomes" id="UP001454036"/>
    </source>
</evidence>
<feature type="chain" id="PRO_5043808511" description="glycerophosphodiester phosphodiesterase" evidence="9">
    <location>
        <begin position="23"/>
        <end position="757"/>
    </location>
</feature>
<feature type="domain" description="GP-PDE" evidence="10">
    <location>
        <begin position="37"/>
        <end position="338"/>
    </location>
</feature>
<reference evidence="11 12" key="1">
    <citation type="submission" date="2024-01" db="EMBL/GenBank/DDBJ databases">
        <title>The complete chloroplast genome sequence of Lithospermum erythrorhizon: insights into the phylogenetic relationship among Boraginaceae species and the maternal lineages of purple gromwells.</title>
        <authorList>
            <person name="Okada T."/>
            <person name="Watanabe K."/>
        </authorList>
    </citation>
    <scope>NUCLEOTIDE SEQUENCE [LARGE SCALE GENOMIC DNA]</scope>
</reference>
<dbReference type="PANTHER" id="PTHR43620">
    <property type="entry name" value="GLYCEROPHOSPHORYL DIESTER PHOSPHODIESTERASE"/>
    <property type="match status" value="1"/>
</dbReference>
<protein>
    <recommendedName>
        <fullName evidence="2">glycerophosphodiester phosphodiesterase</fullName>
        <ecNumber evidence="2">3.1.4.46</ecNumber>
    </recommendedName>
</protein>
<dbReference type="SUPFAM" id="SSF51695">
    <property type="entry name" value="PLC-like phosphodiesterases"/>
    <property type="match status" value="2"/>
</dbReference>
<organism evidence="11 12">
    <name type="scientific">Lithospermum erythrorhizon</name>
    <name type="common">Purple gromwell</name>
    <name type="synonym">Lithospermum officinale var. erythrorhizon</name>
    <dbReference type="NCBI Taxonomy" id="34254"/>
    <lineage>
        <taxon>Eukaryota</taxon>
        <taxon>Viridiplantae</taxon>
        <taxon>Streptophyta</taxon>
        <taxon>Embryophyta</taxon>
        <taxon>Tracheophyta</taxon>
        <taxon>Spermatophyta</taxon>
        <taxon>Magnoliopsida</taxon>
        <taxon>eudicotyledons</taxon>
        <taxon>Gunneridae</taxon>
        <taxon>Pentapetalae</taxon>
        <taxon>asterids</taxon>
        <taxon>lamiids</taxon>
        <taxon>Boraginales</taxon>
        <taxon>Boraginaceae</taxon>
        <taxon>Boraginoideae</taxon>
        <taxon>Lithospermeae</taxon>
        <taxon>Lithospermum</taxon>
    </lineage>
</organism>
<proteinExistence type="inferred from homology"/>
<dbReference type="Proteomes" id="UP001454036">
    <property type="component" value="Unassembled WGS sequence"/>
</dbReference>
<evidence type="ECO:0000313" key="11">
    <source>
        <dbReference type="EMBL" id="GAA0139616.1"/>
    </source>
</evidence>
<feature type="signal peptide" evidence="9">
    <location>
        <begin position="1"/>
        <end position="22"/>
    </location>
</feature>
<evidence type="ECO:0000256" key="1">
    <source>
        <dbReference type="ARBA" id="ARBA00007277"/>
    </source>
</evidence>
<dbReference type="EC" id="3.1.4.46" evidence="2"/>
<dbReference type="GO" id="GO:0006629">
    <property type="term" value="P:lipid metabolic process"/>
    <property type="evidence" value="ECO:0007669"/>
    <property type="project" value="InterPro"/>
</dbReference>
<dbReference type="CDD" id="cd08603">
    <property type="entry name" value="GDPD_SHV3_repeat_1"/>
    <property type="match status" value="1"/>
</dbReference>
<dbReference type="InterPro" id="IPR017946">
    <property type="entry name" value="PLC-like_Pdiesterase_TIM-brl"/>
</dbReference>
<evidence type="ECO:0000256" key="9">
    <source>
        <dbReference type="SAM" id="SignalP"/>
    </source>
</evidence>
<dbReference type="Gene3D" id="3.20.20.190">
    <property type="entry name" value="Phosphatidylinositol (PI) phosphodiesterase"/>
    <property type="match status" value="2"/>
</dbReference>
<dbReference type="FunFam" id="3.20.20.190:FF:000013">
    <property type="entry name" value="Glycerophosphodiester phosphodiesterase GDPDL3"/>
    <property type="match status" value="1"/>
</dbReference>
<dbReference type="Pfam" id="PF03009">
    <property type="entry name" value="GDPD"/>
    <property type="match status" value="1"/>
</dbReference>
<comment type="caution">
    <text evidence="11">The sequence shown here is derived from an EMBL/GenBank/DDBJ whole genome shotgun (WGS) entry which is preliminary data.</text>
</comment>
<comment type="catalytic activity">
    <reaction evidence="7">
        <text>a sn-glycero-3-phosphodiester + H2O = an alcohol + sn-glycerol 3-phosphate + H(+)</text>
        <dbReference type="Rhea" id="RHEA:12969"/>
        <dbReference type="ChEBI" id="CHEBI:15377"/>
        <dbReference type="ChEBI" id="CHEBI:15378"/>
        <dbReference type="ChEBI" id="CHEBI:30879"/>
        <dbReference type="ChEBI" id="CHEBI:57597"/>
        <dbReference type="ChEBI" id="CHEBI:83408"/>
        <dbReference type="EC" id="3.1.4.46"/>
    </reaction>
</comment>
<dbReference type="InterPro" id="IPR030395">
    <property type="entry name" value="GP_PDE_dom"/>
</dbReference>
<keyword evidence="3 9" id="KW-0732">Signal</keyword>
<evidence type="ECO:0000256" key="6">
    <source>
        <dbReference type="ARBA" id="ARBA00023180"/>
    </source>
</evidence>
<keyword evidence="6" id="KW-0325">Glycoprotein</keyword>
<name>A0AAV3NLA3_LITER</name>
<dbReference type="GO" id="GO:0006071">
    <property type="term" value="P:glycerol metabolic process"/>
    <property type="evidence" value="ECO:0007669"/>
    <property type="project" value="UniProtKB-KW"/>
</dbReference>
<evidence type="ECO:0000256" key="3">
    <source>
        <dbReference type="ARBA" id="ARBA00022729"/>
    </source>
</evidence>